<gene>
    <name evidence="2" type="ORF">E6K72_08500</name>
</gene>
<evidence type="ECO:0000256" key="1">
    <source>
        <dbReference type="SAM" id="MobiDB-lite"/>
    </source>
</evidence>
<dbReference type="EMBL" id="VBOS01000300">
    <property type="protein sequence ID" value="TMQ53376.1"/>
    <property type="molecule type" value="Genomic_DNA"/>
</dbReference>
<protein>
    <recommendedName>
        <fullName evidence="4">DUF1565 domain-containing protein</fullName>
    </recommendedName>
</protein>
<name>A0A538SPS7_UNCEI</name>
<evidence type="ECO:0000313" key="2">
    <source>
        <dbReference type="EMBL" id="TMQ53376.1"/>
    </source>
</evidence>
<proteinExistence type="predicted"/>
<dbReference type="SUPFAM" id="SSF51126">
    <property type="entry name" value="Pectin lyase-like"/>
    <property type="match status" value="1"/>
</dbReference>
<feature type="non-terminal residue" evidence="2">
    <location>
        <position position="199"/>
    </location>
</feature>
<evidence type="ECO:0000313" key="3">
    <source>
        <dbReference type="Proteomes" id="UP000317716"/>
    </source>
</evidence>
<reference evidence="2 3" key="1">
    <citation type="journal article" date="2019" name="Nat. Microbiol.">
        <title>Mediterranean grassland soil C-N compound turnover is dependent on rainfall and depth, and is mediated by genomically divergent microorganisms.</title>
        <authorList>
            <person name="Diamond S."/>
            <person name="Andeer P.F."/>
            <person name="Li Z."/>
            <person name="Crits-Christoph A."/>
            <person name="Burstein D."/>
            <person name="Anantharaman K."/>
            <person name="Lane K.R."/>
            <person name="Thomas B.C."/>
            <person name="Pan C."/>
            <person name="Northen T.R."/>
            <person name="Banfield J.F."/>
        </authorList>
    </citation>
    <scope>NUCLEOTIDE SEQUENCE [LARGE SCALE GENOMIC DNA]</scope>
    <source>
        <strain evidence="2">WS_2</strain>
    </source>
</reference>
<feature type="region of interest" description="Disordered" evidence="1">
    <location>
        <begin position="1"/>
        <end position="26"/>
    </location>
</feature>
<dbReference type="AlphaFoldDB" id="A0A538SPS7"/>
<organism evidence="2 3">
    <name type="scientific">Eiseniibacteriota bacterium</name>
    <dbReference type="NCBI Taxonomy" id="2212470"/>
    <lineage>
        <taxon>Bacteria</taxon>
        <taxon>Candidatus Eiseniibacteriota</taxon>
    </lineage>
</organism>
<dbReference type="InterPro" id="IPR012334">
    <property type="entry name" value="Pectin_lyas_fold"/>
</dbReference>
<dbReference type="Proteomes" id="UP000317716">
    <property type="component" value="Unassembled WGS sequence"/>
</dbReference>
<dbReference type="InterPro" id="IPR011050">
    <property type="entry name" value="Pectin_lyase_fold/virulence"/>
</dbReference>
<accession>A0A538SPS7</accession>
<sequence>MTRTSQTVLRQSTRTGGSANSFGRSAANSSGATLALAILLSGRAPEAAAAGTFYVDSQNPAASDANPGTAALPYKSISAAAAGHNGPGTSILVSPGTYRETVTVPASGDSTLPFALLATGPGVVVDGADDFSGAAKWTLASGTVYLAATVTWSPLQVFVDGARLTPSTAGPAALPANSFQYVAGAGLYVNLGGANPGSR</sequence>
<dbReference type="Gene3D" id="2.160.20.10">
    <property type="entry name" value="Single-stranded right-handed beta-helix, Pectin lyase-like"/>
    <property type="match status" value="1"/>
</dbReference>
<comment type="caution">
    <text evidence="2">The sequence shown here is derived from an EMBL/GenBank/DDBJ whole genome shotgun (WGS) entry which is preliminary data.</text>
</comment>
<evidence type="ECO:0008006" key="4">
    <source>
        <dbReference type="Google" id="ProtNLM"/>
    </source>
</evidence>